<keyword evidence="2 3" id="KW-0040">ANK repeat</keyword>
<dbReference type="AlphaFoldDB" id="A0A8H5T240"/>
<dbReference type="InterPro" id="IPR002110">
    <property type="entry name" value="Ankyrin_rpt"/>
</dbReference>
<name>A0A8H5T240_FUSHE</name>
<dbReference type="SUPFAM" id="SSF48403">
    <property type="entry name" value="Ankyrin repeat"/>
    <property type="match status" value="1"/>
</dbReference>
<keyword evidence="1" id="KW-0677">Repeat</keyword>
<dbReference type="EMBL" id="JAAGWQ010000173">
    <property type="protein sequence ID" value="KAF5661812.1"/>
    <property type="molecule type" value="Genomic_DNA"/>
</dbReference>
<dbReference type="Proteomes" id="UP000567885">
    <property type="component" value="Unassembled WGS sequence"/>
</dbReference>
<dbReference type="GO" id="GO:0016301">
    <property type="term" value="F:kinase activity"/>
    <property type="evidence" value="ECO:0007669"/>
    <property type="project" value="UniProtKB-KW"/>
</dbReference>
<dbReference type="PROSITE" id="PS50088">
    <property type="entry name" value="ANK_REPEAT"/>
    <property type="match status" value="1"/>
</dbReference>
<dbReference type="Gene3D" id="1.25.40.20">
    <property type="entry name" value="Ankyrin repeat-containing domain"/>
    <property type="match status" value="2"/>
</dbReference>
<evidence type="ECO:0000313" key="4">
    <source>
        <dbReference type="EMBL" id="KAF5661812.1"/>
    </source>
</evidence>
<evidence type="ECO:0000256" key="1">
    <source>
        <dbReference type="ARBA" id="ARBA00022737"/>
    </source>
</evidence>
<keyword evidence="4" id="KW-0418">Kinase</keyword>
<dbReference type="PROSITE" id="PS50297">
    <property type="entry name" value="ANK_REP_REGION"/>
    <property type="match status" value="1"/>
</dbReference>
<feature type="repeat" description="ANK" evidence="3">
    <location>
        <begin position="342"/>
        <end position="374"/>
    </location>
</feature>
<proteinExistence type="predicted"/>
<evidence type="ECO:0000313" key="5">
    <source>
        <dbReference type="Proteomes" id="UP000567885"/>
    </source>
</evidence>
<evidence type="ECO:0000256" key="2">
    <source>
        <dbReference type="ARBA" id="ARBA00023043"/>
    </source>
</evidence>
<dbReference type="PANTHER" id="PTHR24198">
    <property type="entry name" value="ANKYRIN REPEAT AND PROTEIN KINASE DOMAIN-CONTAINING PROTEIN"/>
    <property type="match status" value="1"/>
</dbReference>
<keyword evidence="4" id="KW-0808">Transferase</keyword>
<dbReference type="SMART" id="SM00248">
    <property type="entry name" value="ANK"/>
    <property type="match status" value="5"/>
</dbReference>
<accession>A0A8H5T240</accession>
<dbReference type="Pfam" id="PF12796">
    <property type="entry name" value="Ank_2"/>
    <property type="match status" value="2"/>
</dbReference>
<dbReference type="OrthoDB" id="4779832at2759"/>
<sequence>MASSDSLNTLDLLRLEAVSKRFRKLASRAYKVVYGSEPYHRPLKRLPEPDFRELAVEQFKHDREVEGVREEEFPTFTQSLLSDLYFCDNDEIYEEATLILLTLRKNTHRDIPKWEEAVATALIAQGRYTDAVGYFTKLDLEDDETKKNMVLAAARFGWSSELGEQPRASVQELMNKSFIGMACQGDLKGMKDLHGQGVSLDITAERFTAADMAAMSGHVHILEFLHENGVNILSTSSYNSSLSIASHHGQKKAVEFLLKHGGELSMETLNSPFEKAVAWGYIDIVRLFRKHQPMFDETLAPDGSLRLTLVVKSSHMDAKQRIELLKYFVQEVHMNINELDKDGMSALHYAMKEGDIPLVREMMELNADPHALDITGQSPLEFAANNDRTPDGEALIQWLSEQPEKIPCRSTQKLELARKIIKSRRQFMIFQLAARLDSGTLTEKKSIAEDKWVAGGVEDKIANLWVRKYSAAAMQHHIEYVLDEKLEKTLHEIWSIISDAFQSKEPESYAREADEISLSMARKIVTNVSPLLTLDSNKRKDRSKGGNVG</sequence>
<protein>
    <submittedName>
        <fullName evidence="4">Death-associated kinase</fullName>
    </submittedName>
</protein>
<keyword evidence="5" id="KW-1185">Reference proteome</keyword>
<dbReference type="InterPro" id="IPR036770">
    <property type="entry name" value="Ankyrin_rpt-contain_sf"/>
</dbReference>
<comment type="caution">
    <text evidence="4">The sequence shown here is derived from an EMBL/GenBank/DDBJ whole genome shotgun (WGS) entry which is preliminary data.</text>
</comment>
<dbReference type="PANTHER" id="PTHR24198:SF165">
    <property type="entry name" value="ANKYRIN REPEAT-CONTAINING PROTEIN-RELATED"/>
    <property type="match status" value="1"/>
</dbReference>
<evidence type="ECO:0000256" key="3">
    <source>
        <dbReference type="PROSITE-ProRule" id="PRU00023"/>
    </source>
</evidence>
<organism evidence="4 5">
    <name type="scientific">Fusarium heterosporum</name>
    <dbReference type="NCBI Taxonomy" id="42747"/>
    <lineage>
        <taxon>Eukaryota</taxon>
        <taxon>Fungi</taxon>
        <taxon>Dikarya</taxon>
        <taxon>Ascomycota</taxon>
        <taxon>Pezizomycotina</taxon>
        <taxon>Sordariomycetes</taxon>
        <taxon>Hypocreomycetidae</taxon>
        <taxon>Hypocreales</taxon>
        <taxon>Nectriaceae</taxon>
        <taxon>Fusarium</taxon>
        <taxon>Fusarium heterosporum species complex</taxon>
    </lineage>
</organism>
<gene>
    <name evidence="4" type="ORF">FHETE_8276</name>
</gene>
<reference evidence="4 5" key="1">
    <citation type="submission" date="2020-05" db="EMBL/GenBank/DDBJ databases">
        <title>Identification and distribution of gene clusters putatively required for synthesis of sphingolipid metabolism inhibitors in phylogenetically diverse species of the filamentous fungus Fusarium.</title>
        <authorList>
            <person name="Kim H.-S."/>
            <person name="Busman M."/>
            <person name="Brown D.W."/>
            <person name="Divon H."/>
            <person name="Uhlig S."/>
            <person name="Proctor R.H."/>
        </authorList>
    </citation>
    <scope>NUCLEOTIDE SEQUENCE [LARGE SCALE GENOMIC DNA]</scope>
    <source>
        <strain evidence="4 5">NRRL 20693</strain>
    </source>
</reference>